<keyword evidence="1" id="KW-0732">Signal</keyword>
<dbReference type="InterPro" id="IPR026341">
    <property type="entry name" value="T9SS_type_B"/>
</dbReference>
<proteinExistence type="predicted"/>
<keyword evidence="3" id="KW-1185">Reference proteome</keyword>
<evidence type="ECO:0000313" key="2">
    <source>
        <dbReference type="EMBL" id="MFD2541133.1"/>
    </source>
</evidence>
<dbReference type="NCBIfam" id="TIGR04131">
    <property type="entry name" value="Bac_Flav_CTERM"/>
    <property type="match status" value="1"/>
</dbReference>
<accession>A0ABW5JX23</accession>
<dbReference type="Proteomes" id="UP001597467">
    <property type="component" value="Unassembled WGS sequence"/>
</dbReference>
<dbReference type="SUPFAM" id="SSF50969">
    <property type="entry name" value="YVTN repeat-like/Quinoprotein amine dehydrogenase"/>
    <property type="match status" value="1"/>
</dbReference>
<evidence type="ECO:0000313" key="3">
    <source>
        <dbReference type="Proteomes" id="UP001597467"/>
    </source>
</evidence>
<dbReference type="EMBL" id="JBHULM010000004">
    <property type="protein sequence ID" value="MFD2541133.1"/>
    <property type="molecule type" value="Genomic_DNA"/>
</dbReference>
<dbReference type="RefSeq" id="WP_379900522.1">
    <property type="nucleotide sequence ID" value="NZ_JBHULM010000004.1"/>
</dbReference>
<feature type="signal peptide" evidence="1">
    <location>
        <begin position="1"/>
        <end position="21"/>
    </location>
</feature>
<gene>
    <name evidence="2" type="ORF">ACFSSB_02280</name>
</gene>
<reference evidence="3" key="1">
    <citation type="journal article" date="2019" name="Int. J. Syst. Evol. Microbiol.">
        <title>The Global Catalogue of Microorganisms (GCM) 10K type strain sequencing project: providing services to taxonomists for standard genome sequencing and annotation.</title>
        <authorList>
            <consortium name="The Broad Institute Genomics Platform"/>
            <consortium name="The Broad Institute Genome Sequencing Center for Infectious Disease"/>
            <person name="Wu L."/>
            <person name="Ma J."/>
        </authorList>
    </citation>
    <scope>NUCLEOTIDE SEQUENCE [LARGE SCALE GENOMIC DNA]</scope>
    <source>
        <strain evidence="3">KCTC 42808</strain>
    </source>
</reference>
<feature type="chain" id="PRO_5045694319" evidence="1">
    <location>
        <begin position="22"/>
        <end position="896"/>
    </location>
</feature>
<dbReference type="Pfam" id="PF13585">
    <property type="entry name" value="CHU_C"/>
    <property type="match status" value="1"/>
</dbReference>
<dbReference type="InterPro" id="IPR011044">
    <property type="entry name" value="Quino_amine_DH_bsu"/>
</dbReference>
<comment type="caution">
    <text evidence="2">The sequence shown here is derived from an EMBL/GenBank/DDBJ whole genome shotgun (WGS) entry which is preliminary data.</text>
</comment>
<name>A0ABW5JX23_9FLAO</name>
<evidence type="ECO:0000256" key="1">
    <source>
        <dbReference type="SAM" id="SignalP"/>
    </source>
</evidence>
<protein>
    <submittedName>
        <fullName evidence="2">T9SS type B sorting domain-containing protein</fullName>
    </submittedName>
</protein>
<sequence>MKKIFYLLFLAFAMSYSQDQASNWYFGENAGIQFNTLNGAVTALTDGQLNTKEGCSSISDENGNLLFYTDGSTVYNRMHSIMSNGSNLYGDESSTQSAIVVPKPGDPDIYYIFTVDNAVDGTNDGLNYSTVDMSFDGGFGAVVNKNSSLLSLCSEKITAVLKDCDSESIWVLTLASLNGSTDTYNTYHAFEVTTTGVSNNAVKSTFSTSITDARGYLKTSPDGTKLASANTTSGMFLYDFDTATGIVSNPVTLNINTSNPYAYGVEFSPNNQYLYVHAYNDATGSAINNASSLVQFDLFAADINNSQILLDEQSLFRGALQLGPNGKIYRTLSNSYTSGIPYLGVINNPNEAGTASNYQHFGVDLGGLNSTQGLPPFITSFFNQKIDIIQNGEASTYLPLCDGDNYTLTAENIVGADYIWSQDGTVITESDYDLEITQAGTYEVLIELPGDNCETLEGEAVVEYFDNPVVTNTVLIQCDEDGVDDGETIFNLTEANESLTGSNPDLEVTYYSSFTNAEDELNPIADNVFENTSNPQTIYALVRSAAAGCSTIAEVTLQVSSTQANNATINACDDDGNEDGFYTFDLTTAESDILLGLPAGLTIHYYENYNDALLEENEVSTTYTNTTAYSQILFARVENANDCYGISEITLTVNTLPELQEDETLFYCLNAYPETISIESGVIGNPNDYTYAWSTGATTNEIQINQEGTYTVTVTNSNGCKQSRTITIEPSNIATIDSITVVDASSNNTITVYASGEGEYEYALFNDAGLYAYYQTSNVFTNVAPGGFYTVSIRDTKNDCGIVEQIVSVIGFPKFFTPNNDGINDYWQVSGVSSLFQPNTKIKIFDRYGKLLKQISPIGPGWDGKFNGQYLPSDDYWFAVTLQDGREYFNHFTLKR</sequence>
<organism evidence="2 3">
    <name type="scientific">Lacinutrix gracilariae</name>
    <dbReference type="NCBI Taxonomy" id="1747198"/>
    <lineage>
        <taxon>Bacteria</taxon>
        <taxon>Pseudomonadati</taxon>
        <taxon>Bacteroidota</taxon>
        <taxon>Flavobacteriia</taxon>
        <taxon>Flavobacteriales</taxon>
        <taxon>Flavobacteriaceae</taxon>
        <taxon>Lacinutrix</taxon>
    </lineage>
</organism>